<feature type="compositionally biased region" description="Low complexity" evidence="1">
    <location>
        <begin position="544"/>
        <end position="570"/>
    </location>
</feature>
<feature type="region of interest" description="Disordered" evidence="1">
    <location>
        <begin position="659"/>
        <end position="683"/>
    </location>
</feature>
<accession>A0ABN8SVL3</accession>
<dbReference type="InterPro" id="IPR027417">
    <property type="entry name" value="P-loop_NTPase"/>
</dbReference>
<dbReference type="Proteomes" id="UP001159427">
    <property type="component" value="Unassembled WGS sequence"/>
</dbReference>
<evidence type="ECO:0008006" key="4">
    <source>
        <dbReference type="Google" id="ProtNLM"/>
    </source>
</evidence>
<feature type="region of interest" description="Disordered" evidence="1">
    <location>
        <begin position="496"/>
        <end position="606"/>
    </location>
</feature>
<name>A0ABN8SVL3_9CNID</name>
<proteinExistence type="predicted"/>
<keyword evidence="3" id="KW-1185">Reference proteome</keyword>
<gene>
    <name evidence="2" type="ORF">PEVE_00028278</name>
</gene>
<evidence type="ECO:0000256" key="1">
    <source>
        <dbReference type="SAM" id="MobiDB-lite"/>
    </source>
</evidence>
<comment type="caution">
    <text evidence="2">The sequence shown here is derived from an EMBL/GenBank/DDBJ whole genome shotgun (WGS) entry which is preliminary data.</text>
</comment>
<protein>
    <recommendedName>
        <fullName evidence="4">AAA+ ATPase domain-containing protein</fullName>
    </recommendedName>
</protein>
<feature type="compositionally biased region" description="Low complexity" evidence="1">
    <location>
        <begin position="523"/>
        <end position="537"/>
    </location>
</feature>
<feature type="compositionally biased region" description="Low complexity" evidence="1">
    <location>
        <begin position="504"/>
        <end position="514"/>
    </location>
</feature>
<dbReference type="SUPFAM" id="SSF52540">
    <property type="entry name" value="P-loop containing nucleoside triphosphate hydrolases"/>
    <property type="match status" value="1"/>
</dbReference>
<dbReference type="EMBL" id="CALNXI010003915">
    <property type="protein sequence ID" value="CAH3194639.1"/>
    <property type="molecule type" value="Genomic_DNA"/>
</dbReference>
<evidence type="ECO:0000313" key="3">
    <source>
        <dbReference type="Proteomes" id="UP001159427"/>
    </source>
</evidence>
<feature type="compositionally biased region" description="Pro residues" evidence="1">
    <location>
        <begin position="582"/>
        <end position="591"/>
    </location>
</feature>
<organism evidence="2 3">
    <name type="scientific">Porites evermanni</name>
    <dbReference type="NCBI Taxonomy" id="104178"/>
    <lineage>
        <taxon>Eukaryota</taxon>
        <taxon>Metazoa</taxon>
        <taxon>Cnidaria</taxon>
        <taxon>Anthozoa</taxon>
        <taxon>Hexacorallia</taxon>
        <taxon>Scleractinia</taxon>
        <taxon>Fungiina</taxon>
        <taxon>Poritidae</taxon>
        <taxon>Porites</taxon>
    </lineage>
</organism>
<sequence length="683" mass="78097">MNGVLMTEQSNTYHYRAYLETLLNYSRDEGATKLAPQGWVNQLNVIAEMGATGANSDVPTGADWSGNEELRALTSRLLSEHWHTFIIRPHLPPLRTGKLLVPNVQMDFELFLNPNTVYLMGTPNKGTLNAKKFPAIHQEDIKVTFKMRKVTLNASVYVRLQKERQLGKQIARYPVVRSEIRTFSFDGRTTQWERVFVGRFPDRVMVGLLHSNTFNGDLQRYPFAFEKFGVTQIRQTLNGEEYPYRTLQLTGAEAYEDLLGYDRFLQAMGAYNEDKIPMLLPGDWGQGKNCTLFLMIRHPSSVIVADPSGSGKSELVEQWLRYLNVFQVKPTKIVYAYDRWQPRFDRMQKKDGIQFHRGLPDPRHLTQWFGRTRGGVLVLDDLMEEGGQDKRVLDLFTKDSHHRNITVLYLTQDLFPPGKFSKTINRNAHYIVAFKNPRDQTGIRTILLQAFPDRWRQVLRLFKRVTSRPFGYLMLDVHPASDDRYRLWSHLTPREGKAQAFTLPPVAGTGTTTTAPPPPPPSITTVPTTTATQTRPTTRPRPRPSTARRSAGAGTRTTTSTVTTPTGRPTIAAKQPRRRPRVPSPPSPDSSPPSEDEDEDEDEDDRLRGLRRRLDLLNEDAQERARGRNSQYHAYQYRHHGVRRWGRPSFRAPHLHTNLQIGGRHPLGQSRGFGRQTTCPPDQ</sequence>
<evidence type="ECO:0000313" key="2">
    <source>
        <dbReference type="EMBL" id="CAH3194639.1"/>
    </source>
</evidence>
<reference evidence="2 3" key="1">
    <citation type="submission" date="2022-05" db="EMBL/GenBank/DDBJ databases">
        <authorList>
            <consortium name="Genoscope - CEA"/>
            <person name="William W."/>
        </authorList>
    </citation>
    <scope>NUCLEOTIDE SEQUENCE [LARGE SCALE GENOMIC DNA]</scope>
</reference>
<feature type="compositionally biased region" description="Acidic residues" evidence="1">
    <location>
        <begin position="594"/>
        <end position="604"/>
    </location>
</feature>